<dbReference type="InterPro" id="IPR003029">
    <property type="entry name" value="S1_domain"/>
</dbReference>
<protein>
    <recommendedName>
        <fullName evidence="2">S1 motif domain-containing protein</fullName>
    </recommendedName>
</protein>
<evidence type="ECO:0000313" key="3">
    <source>
        <dbReference type="EMBL" id="CAI3990161.1"/>
    </source>
</evidence>
<feature type="region of interest" description="Disordered" evidence="1">
    <location>
        <begin position="414"/>
        <end position="458"/>
    </location>
</feature>
<dbReference type="Proteomes" id="UP001152797">
    <property type="component" value="Unassembled WGS sequence"/>
</dbReference>
<feature type="compositionally biased region" description="Low complexity" evidence="1">
    <location>
        <begin position="637"/>
        <end position="668"/>
    </location>
</feature>
<keyword evidence="5" id="KW-1185">Reference proteome</keyword>
<feature type="domain" description="S1 motif" evidence="2">
    <location>
        <begin position="464"/>
        <end position="527"/>
    </location>
</feature>
<gene>
    <name evidence="3" type="ORF">C1SCF055_LOCUS17176</name>
</gene>
<dbReference type="SUPFAM" id="SSF50249">
    <property type="entry name" value="Nucleic acid-binding proteins"/>
    <property type="match status" value="3"/>
</dbReference>
<dbReference type="Gene3D" id="2.40.50.140">
    <property type="entry name" value="Nucleic acid-binding proteins"/>
    <property type="match status" value="3"/>
</dbReference>
<dbReference type="SMART" id="SM00316">
    <property type="entry name" value="S1"/>
    <property type="match status" value="3"/>
</dbReference>
<dbReference type="InterPro" id="IPR050437">
    <property type="entry name" value="Ribos_protein_bS1-like"/>
</dbReference>
<dbReference type="InterPro" id="IPR012340">
    <property type="entry name" value="NA-bd_OB-fold"/>
</dbReference>
<proteinExistence type="predicted"/>
<feature type="compositionally biased region" description="Basic residues" evidence="1">
    <location>
        <begin position="434"/>
        <end position="450"/>
    </location>
</feature>
<sequence>MAFGAALPGMAGADSWDKRYHTIFVATNHGRPNAYRLDEEMFIPHKVPGHLWDQIGISLGYFLWNPTGFTLLDLLYSGWPIFGLLRQLRGQLSRLESGEVGDLHYLHRARRMAASEGRPGETMARIACVFQPNRPEVEGDGCAVLEAEKILQRAEEMLMKEKDSIWQSRQKHLAFEELMATADQQLRRLVEWFQAPGEGFRAPGARLAAGVLISADAVLPRLERLQRHLRRWTSQESKEGLCGSSLSQQGALVAEASYVQRLFSQLERPHVVPISRPLAATEAWVTFLWGGHGKVTTVTTVTTVTALACQAEDGAWIYGEAIRTLAHSVRRVEDWSHDGATPLAEVDTNASYTGTVTNVGQFGVFVNFGAVKDGLLKVSSKLGRRLKKGMQIEDLTITSLDPDAGKVVMEVDEAQLQDLEPRPRSRGRSPAPKSRAKSPRPRARPSRRTWNHPGATPLEELQEGDVFEGTVTNVSVYGVFVDLGAVRDARLNVPAAIGRKFRIGDVVQDCIIDKLDLEQGRMSVALPEEALEAAAAKDSKATPKASAKAKAKAKAQVKAKAATTRAPAEAPRVGSTSAKAKPRAKSLPRGGTSGGATAAPARAQPKRAASAGPTRAPGGKGPPVRERPERPERPAPKQRAAPKGGTSGGATAAPARAQPKRAASAGPARAGGKGAPEKRERTTERPAAKQRPAPATRETNGGIAIEKLRVGLAVDGIVTNNNQYGVFVNIGCAKDARLNVSRQMAKEFRKGDEIYGMTIESVDLEKNQISCSLEDPELFVEEETAPSRRRK</sequence>
<organism evidence="3">
    <name type="scientific">Cladocopium goreaui</name>
    <dbReference type="NCBI Taxonomy" id="2562237"/>
    <lineage>
        <taxon>Eukaryota</taxon>
        <taxon>Sar</taxon>
        <taxon>Alveolata</taxon>
        <taxon>Dinophyceae</taxon>
        <taxon>Suessiales</taxon>
        <taxon>Symbiodiniaceae</taxon>
        <taxon>Cladocopium</taxon>
    </lineage>
</organism>
<dbReference type="Pfam" id="PF00575">
    <property type="entry name" value="S1"/>
    <property type="match status" value="1"/>
</dbReference>
<dbReference type="EMBL" id="CAMXCT030001446">
    <property type="protein sequence ID" value="CAL4777473.1"/>
    <property type="molecule type" value="Genomic_DNA"/>
</dbReference>
<accession>A0A9P1CH48</accession>
<feature type="compositionally biased region" description="Basic and acidic residues" evidence="1">
    <location>
        <begin position="623"/>
        <end position="635"/>
    </location>
</feature>
<feature type="region of interest" description="Disordered" evidence="1">
    <location>
        <begin position="535"/>
        <end position="700"/>
    </location>
</feature>
<comment type="caution">
    <text evidence="3">The sequence shown here is derived from an EMBL/GenBank/DDBJ whole genome shotgun (WGS) entry which is preliminary data.</text>
</comment>
<name>A0A9P1CH48_9DINO</name>
<dbReference type="GO" id="GO:0003735">
    <property type="term" value="F:structural constituent of ribosome"/>
    <property type="evidence" value="ECO:0007669"/>
    <property type="project" value="TreeGrafter"/>
</dbReference>
<dbReference type="EMBL" id="CAMXCT010001446">
    <property type="protein sequence ID" value="CAI3990161.1"/>
    <property type="molecule type" value="Genomic_DNA"/>
</dbReference>
<dbReference type="OrthoDB" id="436204at2759"/>
<dbReference type="CDD" id="cd00164">
    <property type="entry name" value="S1_like"/>
    <property type="match status" value="1"/>
</dbReference>
<evidence type="ECO:0000259" key="2">
    <source>
        <dbReference type="PROSITE" id="PS50126"/>
    </source>
</evidence>
<dbReference type="PANTHER" id="PTHR10724">
    <property type="entry name" value="30S RIBOSOMAL PROTEIN S1"/>
    <property type="match status" value="1"/>
</dbReference>
<feature type="compositionally biased region" description="Low complexity" evidence="1">
    <location>
        <begin position="595"/>
        <end position="612"/>
    </location>
</feature>
<evidence type="ECO:0000313" key="5">
    <source>
        <dbReference type="Proteomes" id="UP001152797"/>
    </source>
</evidence>
<dbReference type="GO" id="GO:0006412">
    <property type="term" value="P:translation"/>
    <property type="evidence" value="ECO:0007669"/>
    <property type="project" value="TreeGrafter"/>
</dbReference>
<feature type="compositionally biased region" description="Basic and acidic residues" evidence="1">
    <location>
        <begin position="675"/>
        <end position="687"/>
    </location>
</feature>
<dbReference type="EMBL" id="CAMXCT020001446">
    <property type="protein sequence ID" value="CAL1143536.1"/>
    <property type="molecule type" value="Genomic_DNA"/>
</dbReference>
<evidence type="ECO:0000313" key="4">
    <source>
        <dbReference type="EMBL" id="CAL1143536.1"/>
    </source>
</evidence>
<evidence type="ECO:0000256" key="1">
    <source>
        <dbReference type="SAM" id="MobiDB-lite"/>
    </source>
</evidence>
<reference evidence="3" key="1">
    <citation type="submission" date="2022-10" db="EMBL/GenBank/DDBJ databases">
        <authorList>
            <person name="Chen Y."/>
            <person name="Dougan E. K."/>
            <person name="Chan C."/>
            <person name="Rhodes N."/>
            <person name="Thang M."/>
        </authorList>
    </citation>
    <scope>NUCLEOTIDE SEQUENCE</scope>
</reference>
<dbReference type="PROSITE" id="PS50126">
    <property type="entry name" value="S1"/>
    <property type="match status" value="1"/>
</dbReference>
<feature type="compositionally biased region" description="Basic residues" evidence="1">
    <location>
        <begin position="547"/>
        <end position="557"/>
    </location>
</feature>
<feature type="compositionally biased region" description="Low complexity" evidence="1">
    <location>
        <begin position="558"/>
        <end position="573"/>
    </location>
</feature>
<dbReference type="GO" id="GO:0003729">
    <property type="term" value="F:mRNA binding"/>
    <property type="evidence" value="ECO:0007669"/>
    <property type="project" value="TreeGrafter"/>
</dbReference>
<reference evidence="4" key="2">
    <citation type="submission" date="2024-04" db="EMBL/GenBank/DDBJ databases">
        <authorList>
            <person name="Chen Y."/>
            <person name="Shah S."/>
            <person name="Dougan E. K."/>
            <person name="Thang M."/>
            <person name="Chan C."/>
        </authorList>
    </citation>
    <scope>NUCLEOTIDE SEQUENCE [LARGE SCALE GENOMIC DNA]</scope>
</reference>
<dbReference type="AlphaFoldDB" id="A0A9P1CH48"/>